<dbReference type="RefSeq" id="WP_012279250.1">
    <property type="nucleotide sequence ID" value="NC_010334.1"/>
</dbReference>
<reference evidence="2" key="1">
    <citation type="submission" date="2008-01" db="EMBL/GenBank/DDBJ databases">
        <title>Complete sequence of Shewanella halifaxensis HAW-EB4.</title>
        <authorList>
            <consortium name="US DOE Joint Genome Institute"/>
            <person name="Copeland A."/>
            <person name="Lucas S."/>
            <person name="Lapidus A."/>
            <person name="Glavina del Rio T."/>
            <person name="Dalin E."/>
            <person name="Tice H."/>
            <person name="Bruce D."/>
            <person name="Goodwin L."/>
            <person name="Pitluck S."/>
            <person name="Sims D."/>
            <person name="Brettin T."/>
            <person name="Detter J.C."/>
            <person name="Han C."/>
            <person name="Kuske C.R."/>
            <person name="Schmutz J."/>
            <person name="Larimer F."/>
            <person name="Land M."/>
            <person name="Hauser L."/>
            <person name="Kyrpides N."/>
            <person name="Kim E."/>
            <person name="Zhao J.-S."/>
            <person name="Richardson P."/>
        </authorList>
    </citation>
    <scope>NUCLEOTIDE SEQUENCE [LARGE SCALE GENOMIC DNA]</scope>
    <source>
        <strain evidence="2">HAW-EB4</strain>
    </source>
</reference>
<dbReference type="SUPFAM" id="SSF53448">
    <property type="entry name" value="Nucleotide-diphospho-sugar transferases"/>
    <property type="match status" value="1"/>
</dbReference>
<dbReference type="InterPro" id="IPR001173">
    <property type="entry name" value="Glyco_trans_2-like"/>
</dbReference>
<name>B0TNL4_SHEHH</name>
<gene>
    <name evidence="2" type="ordered locus">Shal_4206</name>
</gene>
<dbReference type="OrthoDB" id="9801954at2"/>
<protein>
    <submittedName>
        <fullName evidence="2">Glycosyl transferase family 2</fullName>
    </submittedName>
</protein>
<accession>B0TNL4</accession>
<dbReference type="PANTHER" id="PTHR43685:SF11">
    <property type="entry name" value="GLYCOSYLTRANSFERASE TAGX-RELATED"/>
    <property type="match status" value="1"/>
</dbReference>
<dbReference type="GO" id="GO:0016740">
    <property type="term" value="F:transferase activity"/>
    <property type="evidence" value="ECO:0007669"/>
    <property type="project" value="UniProtKB-KW"/>
</dbReference>
<sequence length="328" mass="38425">MSVSIITPMYNEEINIKKCYNSLIKQTYKNFEWIIIDDGSSDKSIDIVNDIIRDHSDEFTIKLTSQDNSGIYLSRKNALKLASYDYVIRLDADDSLSSNALAEALGKVNNDFDFISFRSSLVYNDKKGNRQLKKVDRASNYILSSTGLDAFSHCIYGWGWSANGLVKKNTYLSAYNEVDKYLKGERVNYADELVSRFIYLKSKNVCMCDGIYYYHDNPNSLTRSFDVKLCDKLRVALYLNNYISHNFNCKKLNYQSTKNLLRTFRTVYKKYSSWKSLLSPNDKKRWNQTLNEATEQINLNLSDLFKDKWQEIRRMLVCYLILLKYKRF</sequence>
<keyword evidence="3" id="KW-1185">Reference proteome</keyword>
<keyword evidence="2" id="KW-0808">Transferase</keyword>
<dbReference type="eggNOG" id="COG0463">
    <property type="taxonomic scope" value="Bacteria"/>
</dbReference>
<dbReference type="KEGG" id="shl:Shal_4206"/>
<dbReference type="Gene3D" id="3.90.550.10">
    <property type="entry name" value="Spore Coat Polysaccharide Biosynthesis Protein SpsA, Chain A"/>
    <property type="match status" value="1"/>
</dbReference>
<dbReference type="Proteomes" id="UP000001317">
    <property type="component" value="Chromosome"/>
</dbReference>
<dbReference type="STRING" id="458817.Shal_4206"/>
<dbReference type="HOGENOM" id="CLU_025996_6_0_6"/>
<evidence type="ECO:0000313" key="3">
    <source>
        <dbReference type="Proteomes" id="UP000001317"/>
    </source>
</evidence>
<dbReference type="AlphaFoldDB" id="B0TNL4"/>
<dbReference type="PANTHER" id="PTHR43685">
    <property type="entry name" value="GLYCOSYLTRANSFERASE"/>
    <property type="match status" value="1"/>
</dbReference>
<dbReference type="EMBL" id="CP000931">
    <property type="protein sequence ID" value="ABZ78746.1"/>
    <property type="molecule type" value="Genomic_DNA"/>
</dbReference>
<dbReference type="CAZy" id="GT2">
    <property type="family name" value="Glycosyltransferase Family 2"/>
</dbReference>
<dbReference type="InterPro" id="IPR050834">
    <property type="entry name" value="Glycosyltransf_2"/>
</dbReference>
<organism evidence="2 3">
    <name type="scientific">Shewanella halifaxensis (strain HAW-EB4)</name>
    <dbReference type="NCBI Taxonomy" id="458817"/>
    <lineage>
        <taxon>Bacteria</taxon>
        <taxon>Pseudomonadati</taxon>
        <taxon>Pseudomonadota</taxon>
        <taxon>Gammaproteobacteria</taxon>
        <taxon>Alteromonadales</taxon>
        <taxon>Shewanellaceae</taxon>
        <taxon>Shewanella</taxon>
    </lineage>
</organism>
<evidence type="ECO:0000313" key="2">
    <source>
        <dbReference type="EMBL" id="ABZ78746.1"/>
    </source>
</evidence>
<feature type="domain" description="Glycosyltransferase 2-like" evidence="1">
    <location>
        <begin position="4"/>
        <end position="131"/>
    </location>
</feature>
<dbReference type="CDD" id="cd00761">
    <property type="entry name" value="Glyco_tranf_GTA_type"/>
    <property type="match status" value="1"/>
</dbReference>
<proteinExistence type="predicted"/>
<evidence type="ECO:0000259" key="1">
    <source>
        <dbReference type="Pfam" id="PF00535"/>
    </source>
</evidence>
<dbReference type="InterPro" id="IPR029044">
    <property type="entry name" value="Nucleotide-diphossugar_trans"/>
</dbReference>
<dbReference type="Pfam" id="PF00535">
    <property type="entry name" value="Glycos_transf_2"/>
    <property type="match status" value="1"/>
</dbReference>